<gene>
    <name evidence="9" type="ORF">LSH36_139g04032</name>
</gene>
<feature type="domain" description="FAM20 C-terminal" evidence="8">
    <location>
        <begin position="304"/>
        <end position="456"/>
    </location>
</feature>
<keyword evidence="10" id="KW-1185">Reference proteome</keyword>
<comment type="subcellular location">
    <subcellularLocation>
        <location evidence="1">Golgi apparatus</location>
    </subcellularLocation>
</comment>
<dbReference type="InterPro" id="IPR009581">
    <property type="entry name" value="FAM20_C"/>
</dbReference>
<keyword evidence="7" id="KW-0464">Manganese</keyword>
<dbReference type="GO" id="GO:0016773">
    <property type="term" value="F:phosphotransferase activity, alcohol group as acceptor"/>
    <property type="evidence" value="ECO:0007669"/>
    <property type="project" value="TreeGrafter"/>
</dbReference>
<dbReference type="Pfam" id="PF06702">
    <property type="entry name" value="Fam20C"/>
    <property type="match status" value="1"/>
</dbReference>
<dbReference type="EMBL" id="JAODUP010000139">
    <property type="protein sequence ID" value="KAK2160146.1"/>
    <property type="molecule type" value="Genomic_DNA"/>
</dbReference>
<evidence type="ECO:0000256" key="6">
    <source>
        <dbReference type="PIRSR" id="PIRSR624869-2"/>
    </source>
</evidence>
<dbReference type="GO" id="GO:0005524">
    <property type="term" value="F:ATP binding"/>
    <property type="evidence" value="ECO:0007669"/>
    <property type="project" value="UniProtKB-KW"/>
</dbReference>
<keyword evidence="3" id="KW-0333">Golgi apparatus</keyword>
<evidence type="ECO:0000256" key="7">
    <source>
        <dbReference type="PIRSR" id="PIRSR624869-3"/>
    </source>
</evidence>
<dbReference type="GO" id="GO:0046872">
    <property type="term" value="F:metal ion binding"/>
    <property type="evidence" value="ECO:0007669"/>
    <property type="project" value="UniProtKB-KW"/>
</dbReference>
<dbReference type="InterPro" id="IPR024869">
    <property type="entry name" value="FAM20"/>
</dbReference>
<dbReference type="PANTHER" id="PTHR12450">
    <property type="entry name" value="DENTIN MATRIX PROTEIN 4 PROTEIN FAM20"/>
    <property type="match status" value="1"/>
</dbReference>
<evidence type="ECO:0000313" key="9">
    <source>
        <dbReference type="EMBL" id="KAK2160146.1"/>
    </source>
</evidence>
<comment type="caution">
    <text evidence="9">The sequence shown here is derived from an EMBL/GenBank/DDBJ whole genome shotgun (WGS) entry which is preliminary data.</text>
</comment>
<evidence type="ECO:0000256" key="1">
    <source>
        <dbReference type="ARBA" id="ARBA00004555"/>
    </source>
</evidence>
<organism evidence="9 10">
    <name type="scientific">Paralvinella palmiformis</name>
    <dbReference type="NCBI Taxonomy" id="53620"/>
    <lineage>
        <taxon>Eukaryota</taxon>
        <taxon>Metazoa</taxon>
        <taxon>Spiralia</taxon>
        <taxon>Lophotrochozoa</taxon>
        <taxon>Annelida</taxon>
        <taxon>Polychaeta</taxon>
        <taxon>Sedentaria</taxon>
        <taxon>Canalipalpata</taxon>
        <taxon>Terebellida</taxon>
        <taxon>Terebelliformia</taxon>
        <taxon>Alvinellidae</taxon>
        <taxon>Paralvinella</taxon>
    </lineage>
</organism>
<accession>A0AAD9JWJ1</accession>
<keyword evidence="6" id="KW-0067">ATP-binding</keyword>
<evidence type="ECO:0000256" key="2">
    <source>
        <dbReference type="ARBA" id="ARBA00006557"/>
    </source>
</evidence>
<feature type="binding site" evidence="6">
    <location>
        <position position="360"/>
    </location>
    <ligand>
        <name>ATP</name>
        <dbReference type="ChEBI" id="CHEBI:30616"/>
    </ligand>
</feature>
<reference evidence="9" key="1">
    <citation type="journal article" date="2023" name="Mol. Biol. Evol.">
        <title>Third-Generation Sequencing Reveals the Adaptive Role of the Epigenome in Three Deep-Sea Polychaetes.</title>
        <authorList>
            <person name="Perez M."/>
            <person name="Aroh O."/>
            <person name="Sun Y."/>
            <person name="Lan Y."/>
            <person name="Juniper S.K."/>
            <person name="Young C.R."/>
            <person name="Angers B."/>
            <person name="Qian P.Y."/>
        </authorList>
    </citation>
    <scope>NUCLEOTIDE SEQUENCE</scope>
    <source>
        <strain evidence="9">P08H-3</strain>
    </source>
</reference>
<evidence type="ECO:0000259" key="8">
    <source>
        <dbReference type="Pfam" id="PF06702"/>
    </source>
</evidence>
<feature type="binding site" evidence="7">
    <location>
        <position position="360"/>
    </location>
    <ligand>
        <name>Mn(2+)</name>
        <dbReference type="ChEBI" id="CHEBI:29035"/>
    </ligand>
</feature>
<keyword evidence="6" id="KW-0547">Nucleotide-binding</keyword>
<protein>
    <recommendedName>
        <fullName evidence="8">FAM20 C-terminal domain-containing protein</fullName>
    </recommendedName>
</protein>
<keyword evidence="7" id="KW-0479">Metal-binding</keyword>
<evidence type="ECO:0000256" key="4">
    <source>
        <dbReference type="ARBA" id="ARBA00023157"/>
    </source>
</evidence>
<dbReference type="Proteomes" id="UP001208570">
    <property type="component" value="Unassembled WGS sequence"/>
</dbReference>
<proteinExistence type="inferred from homology"/>
<dbReference type="PANTHER" id="PTHR12450:SF22">
    <property type="entry name" value="EXTRACELLULAR SERINE_THREONINE PROTEIN CG31145"/>
    <property type="match status" value="1"/>
</dbReference>
<keyword evidence="5" id="KW-0325">Glycoprotein</keyword>
<sequence length="462" mass="53518">MDHISVHIKRQYSKWKTYMMTSMNRKRLKTAFQVWLFFAILKAMAVLVVWLGLASVLHRQYEIFGADREVVVSHRSTETMAVLNSTRLICHLASQIGRLEYSLDERANDATEHMFRKVIGDGHVSARDVENFINFGRSLESSFVRAEQPSAKERHNEEERYDDNNVIDFKHQTRPKILRTLSKGLSTIIEKKGKVKNVKLKHLKLYIGSSLHPWQKWQNAIDQHHLYDKTSNTDQLLSSLASVPVSEIQDHSTRTQMQLLLKLKDGTQAIFKPMRVSRNEERNPDVFFWHDLERHHAEIAAFHLDRYCDTIKSDPLYIGGRRLLDMMDISIFDYLIGNQARQHYYTIKPFGSESFPMLYDNGHGFSLVQEDDHLILTPLRQCCLLRQSTLQKLIRLVADKTRLSTKMRKSLDRDPLSSGIYGPLLTDDNLVALDRRLNYILGVIYSCVQAHGASHVLTDDVL</sequence>
<comment type="cofactor">
    <cofactor evidence="7">
        <name>Mn(2+)</name>
        <dbReference type="ChEBI" id="CHEBI:29035"/>
    </cofactor>
</comment>
<name>A0AAD9JWJ1_9ANNE</name>
<comment type="similarity">
    <text evidence="2">Belongs to the FAM20 family.</text>
</comment>
<dbReference type="GO" id="GO:0005794">
    <property type="term" value="C:Golgi apparatus"/>
    <property type="evidence" value="ECO:0007669"/>
    <property type="project" value="UniProtKB-SubCell"/>
</dbReference>
<dbReference type="AlphaFoldDB" id="A0AAD9JWJ1"/>
<evidence type="ECO:0000256" key="3">
    <source>
        <dbReference type="ARBA" id="ARBA00023034"/>
    </source>
</evidence>
<evidence type="ECO:0000313" key="10">
    <source>
        <dbReference type="Proteomes" id="UP001208570"/>
    </source>
</evidence>
<evidence type="ECO:0000256" key="5">
    <source>
        <dbReference type="ARBA" id="ARBA00023180"/>
    </source>
</evidence>
<keyword evidence="4" id="KW-1015">Disulfide bond</keyword>